<dbReference type="EMBL" id="PCSB01000078">
    <property type="protein sequence ID" value="PIP31411.1"/>
    <property type="molecule type" value="Genomic_DNA"/>
</dbReference>
<dbReference type="AlphaFoldDB" id="A0A2G9ZE69"/>
<dbReference type="InterPro" id="IPR025714">
    <property type="entry name" value="Methyltranfer_dom"/>
</dbReference>
<dbReference type="SUPFAM" id="SSF53335">
    <property type="entry name" value="S-adenosyl-L-methionine-dependent methyltransferases"/>
    <property type="match status" value="1"/>
</dbReference>
<protein>
    <recommendedName>
        <fullName evidence="1">Methyltransferase domain-containing protein</fullName>
    </recommendedName>
</protein>
<evidence type="ECO:0000259" key="1">
    <source>
        <dbReference type="Pfam" id="PF13847"/>
    </source>
</evidence>
<dbReference type="CDD" id="cd02440">
    <property type="entry name" value="AdoMet_MTases"/>
    <property type="match status" value="1"/>
</dbReference>
<sequence length="173" mass="18729">MPSFISPKDILKQIGLKIDSVAIDFGSGSGGWALPLAKMLQEGKVIAIDVQAEPLSSLQGKAKIANLKNIESILADVEDSVPLIENNSIDLVLMTNLLFQVENKEAVFKEAKRVLKAGGKVLVVDWKPGALMGPKTSVPSEEEIKQLAKESGFALVEQLDAGEYHFALIFKKQ</sequence>
<dbReference type="Pfam" id="PF13847">
    <property type="entry name" value="Methyltransf_31"/>
    <property type="match status" value="1"/>
</dbReference>
<dbReference type="PANTHER" id="PTHR43591">
    <property type="entry name" value="METHYLTRANSFERASE"/>
    <property type="match status" value="1"/>
</dbReference>
<organism evidence="2 3">
    <name type="scientific">bacterium (Candidatus Gribaldobacteria) CG23_combo_of_CG06-09_8_20_14_all_37_87_8</name>
    <dbReference type="NCBI Taxonomy" id="2014278"/>
    <lineage>
        <taxon>Bacteria</taxon>
        <taxon>Candidatus Gribaldobacteria</taxon>
    </lineage>
</organism>
<dbReference type="PANTHER" id="PTHR43591:SF24">
    <property type="entry name" value="2-METHOXY-6-POLYPRENYL-1,4-BENZOQUINOL METHYLASE, MITOCHONDRIAL"/>
    <property type="match status" value="1"/>
</dbReference>
<comment type="caution">
    <text evidence="2">The sequence shown here is derived from an EMBL/GenBank/DDBJ whole genome shotgun (WGS) entry which is preliminary data.</text>
</comment>
<dbReference type="InterPro" id="IPR029063">
    <property type="entry name" value="SAM-dependent_MTases_sf"/>
</dbReference>
<reference evidence="2 3" key="1">
    <citation type="submission" date="2017-09" db="EMBL/GenBank/DDBJ databases">
        <title>Depth-based differentiation of microbial function through sediment-hosted aquifers and enrichment of novel symbionts in the deep terrestrial subsurface.</title>
        <authorList>
            <person name="Probst A.J."/>
            <person name="Ladd B."/>
            <person name="Jarett J.K."/>
            <person name="Geller-Mcgrath D.E."/>
            <person name="Sieber C.M."/>
            <person name="Emerson J.B."/>
            <person name="Anantharaman K."/>
            <person name="Thomas B.C."/>
            <person name="Malmstrom R."/>
            <person name="Stieglmeier M."/>
            <person name="Klingl A."/>
            <person name="Woyke T."/>
            <person name="Ryan C.M."/>
            <person name="Banfield J.F."/>
        </authorList>
    </citation>
    <scope>NUCLEOTIDE SEQUENCE [LARGE SCALE GENOMIC DNA]</scope>
    <source>
        <strain evidence="2">CG23_combo_of_CG06-09_8_20_14_all_37_87_8</strain>
    </source>
</reference>
<evidence type="ECO:0000313" key="2">
    <source>
        <dbReference type="EMBL" id="PIP31411.1"/>
    </source>
</evidence>
<evidence type="ECO:0000313" key="3">
    <source>
        <dbReference type="Proteomes" id="UP000230447"/>
    </source>
</evidence>
<feature type="domain" description="Methyltransferase" evidence="1">
    <location>
        <begin position="20"/>
        <end position="134"/>
    </location>
</feature>
<dbReference type="Gene3D" id="3.40.50.150">
    <property type="entry name" value="Vaccinia Virus protein VP39"/>
    <property type="match status" value="1"/>
</dbReference>
<dbReference type="GO" id="GO:0008168">
    <property type="term" value="F:methyltransferase activity"/>
    <property type="evidence" value="ECO:0007669"/>
    <property type="project" value="TreeGrafter"/>
</dbReference>
<accession>A0A2G9ZE69</accession>
<gene>
    <name evidence="2" type="ORF">COX24_03740</name>
</gene>
<proteinExistence type="predicted"/>
<name>A0A2G9ZE69_9BACT</name>
<dbReference type="Proteomes" id="UP000230447">
    <property type="component" value="Unassembled WGS sequence"/>
</dbReference>